<sequence length="240" mass="26717">MASHVRNSVKQIDGDSWLIGEKLVLHKKQSAQEWLWRDSNDGCYYSIAEAPTPLPITIPLQSNSYVRLVHDAGDALAVWSFGDAFLKVKLVQDRTAATREHVTLRWLAGRKLSFAIPNALHHTEEADRSHLFVSRVPGRSVADAWRGLSEHEKEHCVVCVGEICEELSAWGSDAMTGVDGAQLPESFLDMFHNPHDFRPETLQENCSQLGMGCDTFVFCHCDLGPYNIMVDRGGSVGVID</sequence>
<proteinExistence type="predicted"/>
<evidence type="ECO:0000313" key="2">
    <source>
        <dbReference type="EMBL" id="TPX14898.1"/>
    </source>
</evidence>
<dbReference type="AlphaFoldDB" id="A0A507BDP6"/>
<name>A0A507BDP6_9PEZI</name>
<dbReference type="Proteomes" id="UP000319257">
    <property type="component" value="Unassembled WGS sequence"/>
</dbReference>
<organism evidence="2 3">
    <name type="scientific">Thyridium curvatum</name>
    <dbReference type="NCBI Taxonomy" id="1093900"/>
    <lineage>
        <taxon>Eukaryota</taxon>
        <taxon>Fungi</taxon>
        <taxon>Dikarya</taxon>
        <taxon>Ascomycota</taxon>
        <taxon>Pezizomycotina</taxon>
        <taxon>Sordariomycetes</taxon>
        <taxon>Sordariomycetidae</taxon>
        <taxon>Thyridiales</taxon>
        <taxon>Thyridiaceae</taxon>
        <taxon>Thyridium</taxon>
    </lineage>
</organism>
<protein>
    <recommendedName>
        <fullName evidence="1">Aminoglycoside phosphotransferase domain-containing protein</fullName>
    </recommendedName>
</protein>
<dbReference type="InterPro" id="IPR051678">
    <property type="entry name" value="AGP_Transferase"/>
</dbReference>
<dbReference type="InterPro" id="IPR011009">
    <property type="entry name" value="Kinase-like_dom_sf"/>
</dbReference>
<comment type="caution">
    <text evidence="2">The sequence shown here is derived from an EMBL/GenBank/DDBJ whole genome shotgun (WGS) entry which is preliminary data.</text>
</comment>
<evidence type="ECO:0000313" key="3">
    <source>
        <dbReference type="Proteomes" id="UP000319257"/>
    </source>
</evidence>
<dbReference type="GeneID" id="41972454"/>
<gene>
    <name evidence="2" type="ORF">E0L32_005007</name>
</gene>
<dbReference type="InParanoid" id="A0A507BDP6"/>
<dbReference type="EMBL" id="SKBQ01000025">
    <property type="protein sequence ID" value="TPX14898.1"/>
    <property type="molecule type" value="Genomic_DNA"/>
</dbReference>
<dbReference type="SUPFAM" id="SSF56112">
    <property type="entry name" value="Protein kinase-like (PK-like)"/>
    <property type="match status" value="1"/>
</dbReference>
<dbReference type="InterPro" id="IPR002575">
    <property type="entry name" value="Aminoglycoside_PTrfase"/>
</dbReference>
<dbReference type="OrthoDB" id="5229124at2759"/>
<evidence type="ECO:0000259" key="1">
    <source>
        <dbReference type="Pfam" id="PF01636"/>
    </source>
</evidence>
<feature type="domain" description="Aminoglycoside phosphotransferase" evidence="1">
    <location>
        <begin position="82"/>
        <end position="240"/>
    </location>
</feature>
<accession>A0A507BDP6</accession>
<dbReference type="RefSeq" id="XP_030996609.1">
    <property type="nucleotide sequence ID" value="XM_031139482.1"/>
</dbReference>
<keyword evidence="3" id="KW-1185">Reference proteome</keyword>
<reference evidence="2 3" key="1">
    <citation type="submission" date="2019-06" db="EMBL/GenBank/DDBJ databases">
        <title>Draft genome sequence of the filamentous fungus Phialemoniopsis curvata isolated from diesel fuel.</title>
        <authorList>
            <person name="Varaljay V.A."/>
            <person name="Lyon W.J."/>
            <person name="Crouch A.L."/>
            <person name="Drake C.E."/>
            <person name="Hollomon J.M."/>
            <person name="Nadeau L.J."/>
            <person name="Nunn H.S."/>
            <person name="Stevenson B.S."/>
            <person name="Bojanowski C.L."/>
            <person name="Crookes-Goodson W.J."/>
        </authorList>
    </citation>
    <scope>NUCLEOTIDE SEQUENCE [LARGE SCALE GENOMIC DNA]</scope>
    <source>
        <strain evidence="2 3">D216</strain>
    </source>
</reference>
<dbReference type="Pfam" id="PF01636">
    <property type="entry name" value="APH"/>
    <property type="match status" value="1"/>
</dbReference>
<dbReference type="PANTHER" id="PTHR21310">
    <property type="entry name" value="AMINOGLYCOSIDE PHOSPHOTRANSFERASE-RELATED-RELATED"/>
    <property type="match status" value="1"/>
</dbReference>
<dbReference type="PANTHER" id="PTHR21310:SF58">
    <property type="entry name" value="AMINOGLYCOSIDE PHOSPHOTRANSFERASE DOMAIN-CONTAINING PROTEIN"/>
    <property type="match status" value="1"/>
</dbReference>